<organism evidence="1 2">
    <name type="scientific">Metabacillus niabensis</name>
    <dbReference type="NCBI Taxonomy" id="324854"/>
    <lineage>
        <taxon>Bacteria</taxon>
        <taxon>Bacillati</taxon>
        <taxon>Bacillota</taxon>
        <taxon>Bacilli</taxon>
        <taxon>Bacillales</taxon>
        <taxon>Bacillaceae</taxon>
        <taxon>Metabacillus</taxon>
    </lineage>
</organism>
<proteinExistence type="predicted"/>
<keyword evidence="2" id="KW-1185">Reference proteome</keyword>
<dbReference type="InterPro" id="IPR020296">
    <property type="entry name" value="Spore_Cse60"/>
</dbReference>
<dbReference type="Pfam" id="PF10957">
    <property type="entry name" value="Spore_Cse60"/>
    <property type="match status" value="1"/>
</dbReference>
<gene>
    <name evidence="1" type="ORF">J2S02_000858</name>
</gene>
<evidence type="ECO:0000313" key="1">
    <source>
        <dbReference type="EMBL" id="MDQ0224529.1"/>
    </source>
</evidence>
<evidence type="ECO:0008006" key="3">
    <source>
        <dbReference type="Google" id="ProtNLM"/>
    </source>
</evidence>
<dbReference type="EMBL" id="JAUSTZ010000002">
    <property type="protein sequence ID" value="MDQ0224529.1"/>
    <property type="molecule type" value="Genomic_DNA"/>
</dbReference>
<dbReference type="RefSeq" id="WP_095301690.1">
    <property type="nucleotide sequence ID" value="NZ_JAUSTZ010000002.1"/>
</dbReference>
<accession>A0ABT9YX01</accession>
<dbReference type="Proteomes" id="UP001232245">
    <property type="component" value="Unassembled WGS sequence"/>
</dbReference>
<comment type="caution">
    <text evidence="1">The sequence shown here is derived from an EMBL/GenBank/DDBJ whole genome shotgun (WGS) entry which is preliminary data.</text>
</comment>
<protein>
    <recommendedName>
        <fullName evidence="3">Sporulation protein cse60</fullName>
    </recommendedName>
</protein>
<evidence type="ECO:0000313" key="2">
    <source>
        <dbReference type="Proteomes" id="UP001232245"/>
    </source>
</evidence>
<reference evidence="1 2" key="1">
    <citation type="submission" date="2023-07" db="EMBL/GenBank/DDBJ databases">
        <title>Genomic Encyclopedia of Type Strains, Phase IV (KMG-IV): sequencing the most valuable type-strain genomes for metagenomic binning, comparative biology and taxonomic classification.</title>
        <authorList>
            <person name="Goeker M."/>
        </authorList>
    </citation>
    <scope>NUCLEOTIDE SEQUENCE [LARGE SCALE GENOMIC DNA]</scope>
    <source>
        <strain evidence="1 2">DSM 17723</strain>
    </source>
</reference>
<name>A0ABT9YX01_9BACI</name>
<sequence length="60" mass="7028">MLQVAVFDEEHEKDLEEEINAFLAELDDIQVKDIRYSVTLTIDEDGEQIYCYSALVLYQI</sequence>